<accession>A0AAU8GFK7</accession>
<reference evidence="1" key="1">
    <citation type="submission" date="2024-05" db="EMBL/GenBank/DDBJ databases">
        <authorList>
            <person name="Mugo M.M."/>
            <person name="Musyoki A.M."/>
            <person name="Makumi A.M."/>
            <person name="Mutai I."/>
            <person name="Drechsel O."/>
            <person name="Kering K.K."/>
            <person name="Muturi P."/>
            <person name="Mbae C.K."/>
            <person name="Kariuki S.M."/>
        </authorList>
    </citation>
    <scope>NUCLEOTIDE SEQUENCE</scope>
</reference>
<name>A0AAU8GFK7_9CAUD</name>
<proteinExistence type="predicted"/>
<evidence type="ECO:0000313" key="1">
    <source>
        <dbReference type="EMBL" id="XCH40262.1"/>
    </source>
</evidence>
<dbReference type="EMBL" id="PP856721">
    <property type="protein sequence ID" value="XCH40262.1"/>
    <property type="molecule type" value="Genomic_DNA"/>
</dbReference>
<protein>
    <submittedName>
        <fullName evidence="1">Uncharacterized protein</fullName>
    </submittedName>
</protein>
<gene>
    <name evidence="1" type="ORF">NDDWPVAN_CDS0136</name>
</gene>
<sequence>MYILARLAPGVKYYFTAYPLKLPHSPQLLSPGKNPRLPCAKRKAKAPILIDNDLPMFPR</sequence>
<organism evidence="1">
    <name type="scientific">Salmonella phage vB_SEnST11_KE22</name>
    <dbReference type="NCBI Taxonomy" id="3161173"/>
    <lineage>
        <taxon>Viruses</taxon>
        <taxon>Duplodnaviria</taxon>
        <taxon>Heunggongvirae</taxon>
        <taxon>Uroviricota</taxon>
        <taxon>Caudoviricetes</taxon>
        <taxon>Vequintavirinae</taxon>
        <taxon>Seunavirus</taxon>
    </lineage>
</organism>